<dbReference type="Proteomes" id="UP000030751">
    <property type="component" value="Unassembled WGS sequence"/>
</dbReference>
<protein>
    <submittedName>
        <fullName evidence="2">Uncharacterized protein</fullName>
    </submittedName>
</protein>
<proteinExistence type="predicted"/>
<evidence type="ECO:0000313" key="2">
    <source>
        <dbReference type="EMBL" id="EXA50447.1"/>
    </source>
</evidence>
<accession>W9Q793</accession>
<dbReference type="AlphaFoldDB" id="W9Q793"/>
<evidence type="ECO:0000256" key="1">
    <source>
        <dbReference type="SAM" id="MobiDB-lite"/>
    </source>
</evidence>
<dbReference type="EMBL" id="JH650969">
    <property type="protein sequence ID" value="EXA50447.1"/>
    <property type="molecule type" value="Genomic_DNA"/>
</dbReference>
<feature type="compositionally biased region" description="Basic residues" evidence="1">
    <location>
        <begin position="1"/>
        <end position="12"/>
    </location>
</feature>
<gene>
    <name evidence="2" type="ORF">FOVG_03136</name>
</gene>
<feature type="region of interest" description="Disordered" evidence="1">
    <location>
        <begin position="1"/>
        <end position="21"/>
    </location>
</feature>
<sequence length="101" mass="11432">MATQKRLKRMQPKRPTSSSSGFTLFHIVDKTREAGCQAIHQSLPQRLLCLKYLDGSGHLIIIPYFVEKTSLFSHLSFDPTYSSSSEAHVQPRIEGQNEIIT</sequence>
<dbReference type="HOGENOM" id="CLU_2291820_0_0_1"/>
<name>W9Q793_FUSOX</name>
<reference evidence="2" key="2">
    <citation type="submission" date="2012-05" db="EMBL/GenBank/DDBJ databases">
        <title>Annotation of the Genome Sequence of Fusarium oxysporum HDV247.</title>
        <authorList>
            <consortium name="The Broad Institute Genomics Platform"/>
            <person name="Ma L.-J."/>
            <person name="Corby-Kistler H."/>
            <person name="Broz K."/>
            <person name="Gale L.R."/>
            <person name="Jonkers W."/>
            <person name="O'Donnell K."/>
            <person name="Ploetz R."/>
            <person name="Steinberg C."/>
            <person name="Schwartz D.C."/>
            <person name="VanEtten H."/>
            <person name="Zhou S."/>
            <person name="Young S.K."/>
            <person name="Zeng Q."/>
            <person name="Gargeya S."/>
            <person name="Fitzgerald M."/>
            <person name="Abouelleil A."/>
            <person name="Alvarado L."/>
            <person name="Chapman S.B."/>
            <person name="Gainer-Dewar J."/>
            <person name="Goldberg J."/>
            <person name="Griggs A."/>
            <person name="Gujja S."/>
            <person name="Hansen M."/>
            <person name="Howarth C."/>
            <person name="Imamovic A."/>
            <person name="Ireland A."/>
            <person name="Larimer J."/>
            <person name="McCowan C."/>
            <person name="Murphy C."/>
            <person name="Pearson M."/>
            <person name="Poon T.W."/>
            <person name="Priest M."/>
            <person name="Roberts A."/>
            <person name="Saif S."/>
            <person name="Shea T."/>
            <person name="Sykes S."/>
            <person name="Wortman J."/>
            <person name="Nusbaum C."/>
            <person name="Birren B."/>
        </authorList>
    </citation>
    <scope>NUCLEOTIDE SEQUENCE</scope>
    <source>
        <strain evidence="2">HDV247</strain>
    </source>
</reference>
<reference evidence="2" key="1">
    <citation type="submission" date="2011-10" db="EMBL/GenBank/DDBJ databases">
        <title>The Genome Sequence of Fusarium oxysporum HDV247.</title>
        <authorList>
            <consortium name="The Broad Institute Genome Sequencing Platform"/>
            <person name="Ma L.-J."/>
            <person name="Gale L.R."/>
            <person name="Schwartz D.C."/>
            <person name="Zhou S."/>
            <person name="Corby-Kistler H."/>
            <person name="Young S.K."/>
            <person name="Zeng Q."/>
            <person name="Gargeya S."/>
            <person name="Fitzgerald M."/>
            <person name="Haas B."/>
            <person name="Abouelleil A."/>
            <person name="Alvarado L."/>
            <person name="Arachchi H.M."/>
            <person name="Berlin A."/>
            <person name="Brown A."/>
            <person name="Chapman S.B."/>
            <person name="Chen Z."/>
            <person name="Dunbar C."/>
            <person name="Freedman E."/>
            <person name="Gearin G."/>
            <person name="Goldberg J."/>
            <person name="Griggs A."/>
            <person name="Gujja S."/>
            <person name="Heiman D."/>
            <person name="Howarth C."/>
            <person name="Larson L."/>
            <person name="Lui A."/>
            <person name="MacDonald P.J.P."/>
            <person name="Montmayeur A."/>
            <person name="Murphy C."/>
            <person name="Neiman D."/>
            <person name="Pearson M."/>
            <person name="Priest M."/>
            <person name="Roberts A."/>
            <person name="Saif S."/>
            <person name="Shea T."/>
            <person name="Shenoy N."/>
            <person name="Sisk P."/>
            <person name="Stolte C."/>
            <person name="Sykes S."/>
            <person name="Wortman J."/>
            <person name="Nusbaum C."/>
            <person name="Birren B."/>
        </authorList>
    </citation>
    <scope>NUCLEOTIDE SEQUENCE [LARGE SCALE GENOMIC DNA]</scope>
    <source>
        <strain evidence="2">HDV247</strain>
    </source>
</reference>
<feature type="region of interest" description="Disordered" evidence="1">
    <location>
        <begin position="81"/>
        <end position="101"/>
    </location>
</feature>
<organism evidence="2">
    <name type="scientific">Fusarium oxysporum f. sp. pisi HDV247</name>
    <dbReference type="NCBI Taxonomy" id="1080344"/>
    <lineage>
        <taxon>Eukaryota</taxon>
        <taxon>Fungi</taxon>
        <taxon>Dikarya</taxon>
        <taxon>Ascomycota</taxon>
        <taxon>Pezizomycotina</taxon>
        <taxon>Sordariomycetes</taxon>
        <taxon>Hypocreomycetidae</taxon>
        <taxon>Hypocreales</taxon>
        <taxon>Nectriaceae</taxon>
        <taxon>Fusarium</taxon>
        <taxon>Fusarium oxysporum species complex</taxon>
    </lineage>
</organism>